<evidence type="ECO:0000313" key="2">
    <source>
        <dbReference type="Proteomes" id="UP000439903"/>
    </source>
</evidence>
<keyword evidence="2" id="KW-1185">Reference proteome</keyword>
<proteinExistence type="predicted"/>
<reference evidence="1 2" key="1">
    <citation type="journal article" date="2019" name="Environ. Microbiol.">
        <title>At the nexus of three kingdoms: the genome of the mycorrhizal fungus Gigaspora margarita provides insights into plant, endobacterial and fungal interactions.</title>
        <authorList>
            <person name="Venice F."/>
            <person name="Ghignone S."/>
            <person name="Salvioli di Fossalunga A."/>
            <person name="Amselem J."/>
            <person name="Novero M."/>
            <person name="Xianan X."/>
            <person name="Sedzielewska Toro K."/>
            <person name="Morin E."/>
            <person name="Lipzen A."/>
            <person name="Grigoriev I.V."/>
            <person name="Henrissat B."/>
            <person name="Martin F.M."/>
            <person name="Bonfante P."/>
        </authorList>
    </citation>
    <scope>NUCLEOTIDE SEQUENCE [LARGE SCALE GENOMIC DNA]</scope>
    <source>
        <strain evidence="1 2">BEG34</strain>
    </source>
</reference>
<dbReference type="AlphaFoldDB" id="A0A8H4AYW1"/>
<dbReference type="Proteomes" id="UP000439903">
    <property type="component" value="Unassembled WGS sequence"/>
</dbReference>
<evidence type="ECO:0000313" key="1">
    <source>
        <dbReference type="EMBL" id="KAF0546078.1"/>
    </source>
</evidence>
<organism evidence="1 2">
    <name type="scientific">Gigaspora margarita</name>
    <dbReference type="NCBI Taxonomy" id="4874"/>
    <lineage>
        <taxon>Eukaryota</taxon>
        <taxon>Fungi</taxon>
        <taxon>Fungi incertae sedis</taxon>
        <taxon>Mucoromycota</taxon>
        <taxon>Glomeromycotina</taxon>
        <taxon>Glomeromycetes</taxon>
        <taxon>Diversisporales</taxon>
        <taxon>Gigasporaceae</taxon>
        <taxon>Gigaspora</taxon>
    </lineage>
</organism>
<protein>
    <submittedName>
        <fullName evidence="1">Uncharacterized protein</fullName>
    </submittedName>
</protein>
<dbReference type="EMBL" id="WTPW01000114">
    <property type="protein sequence ID" value="KAF0546078.1"/>
    <property type="molecule type" value="Genomic_DNA"/>
</dbReference>
<sequence length="162" mass="19441">MATAKFNLCQKLNNDEVNNLLEQLALEQLAGLYDEDSLEVKLNKTWKEAIELCRKESLATYEQISKFLTQAFYNDNSLEEYEPLLLIRFQVFEYELIAVNFIYKEKINKICNHSKDVPYNKIDKHKEPVEDFNRYQRLIKLTHPNFHIEMFILRHANLKNYF</sequence>
<comment type="caution">
    <text evidence="1">The sequence shown here is derived from an EMBL/GenBank/DDBJ whole genome shotgun (WGS) entry which is preliminary data.</text>
</comment>
<gene>
    <name evidence="1" type="ORF">F8M41_001619</name>
</gene>
<name>A0A8H4AYW1_GIGMA</name>
<accession>A0A8H4AYW1</accession>